<evidence type="ECO:0000313" key="4">
    <source>
        <dbReference type="EMBL" id="UYM16503.1"/>
    </source>
</evidence>
<feature type="compositionally biased region" description="Polar residues" evidence="1">
    <location>
        <begin position="7"/>
        <end position="21"/>
    </location>
</feature>
<dbReference type="InterPro" id="IPR050348">
    <property type="entry name" value="Protein-Tyr_Phosphatase"/>
</dbReference>
<evidence type="ECO:0008006" key="6">
    <source>
        <dbReference type="Google" id="ProtNLM"/>
    </source>
</evidence>
<feature type="compositionally biased region" description="Pro residues" evidence="1">
    <location>
        <begin position="129"/>
        <end position="143"/>
    </location>
</feature>
<evidence type="ECO:0000256" key="1">
    <source>
        <dbReference type="SAM" id="MobiDB-lite"/>
    </source>
</evidence>
<feature type="compositionally biased region" description="Polar residues" evidence="1">
    <location>
        <begin position="613"/>
        <end position="628"/>
    </location>
</feature>
<dbReference type="EMBL" id="CP103300">
    <property type="protein sequence ID" value="UYM16503.1"/>
    <property type="molecule type" value="Genomic_DNA"/>
</dbReference>
<evidence type="ECO:0000259" key="3">
    <source>
        <dbReference type="PROSITE" id="PS50056"/>
    </source>
</evidence>
<dbReference type="SMART" id="SM00194">
    <property type="entry name" value="PTPc"/>
    <property type="match status" value="1"/>
</dbReference>
<dbReference type="Proteomes" id="UP001163255">
    <property type="component" value="Chromosome"/>
</dbReference>
<dbReference type="PROSITE" id="PS50056">
    <property type="entry name" value="TYR_PHOSPHATASE_2"/>
    <property type="match status" value="1"/>
</dbReference>
<dbReference type="Pfam" id="PF00102">
    <property type="entry name" value="Y_phosphatase"/>
    <property type="match status" value="1"/>
</dbReference>
<name>A0ABY6GUQ7_9GAMM</name>
<dbReference type="Gene3D" id="3.90.190.10">
    <property type="entry name" value="Protein tyrosine phosphatase superfamily"/>
    <property type="match status" value="1"/>
</dbReference>
<reference evidence="4" key="1">
    <citation type="submission" date="2022-10" db="EMBL/GenBank/DDBJ databases">
        <title>Completed Genome Sequence of two octocoral isolated bacterium, Endozoicomonas euniceicola EF212T and Endozoicomonas gorgoniicola PS125T.</title>
        <authorList>
            <person name="Chiou Y.-J."/>
            <person name="Chen Y.-H."/>
        </authorList>
    </citation>
    <scope>NUCLEOTIDE SEQUENCE</scope>
    <source>
        <strain evidence="4">EF212</strain>
    </source>
</reference>
<dbReference type="InterPro" id="IPR000242">
    <property type="entry name" value="PTP_cat"/>
</dbReference>
<evidence type="ECO:0000259" key="2">
    <source>
        <dbReference type="PROSITE" id="PS50055"/>
    </source>
</evidence>
<dbReference type="SMART" id="SM00404">
    <property type="entry name" value="PTPc_motif"/>
    <property type="match status" value="1"/>
</dbReference>
<feature type="region of interest" description="Disordered" evidence="1">
    <location>
        <begin position="609"/>
        <end position="637"/>
    </location>
</feature>
<keyword evidence="5" id="KW-1185">Reference proteome</keyword>
<dbReference type="InterPro" id="IPR000387">
    <property type="entry name" value="Tyr_Pase_dom"/>
</dbReference>
<sequence>MNGFDPKSSNVSGQYQQQNQPEKTKNAREINIGGKKASVSKPKKWLRRLISVLFSPGKWLRSSKPKANTASPVRHTPTPENQPAKAAGTPITERTASPVEDSDIKSFINRPLPAPPEPEEPEAKESNRPPVPPRRSKPQPAPRTRPRAQKPQTQTTSPADLTQPDSLEAFSGHFTKGDYLGSDNNTDRNVAKQHLRNFAKDQLRPDNRNEVYKQLPADAKTLVQEVYAEKKVKEELDKLPTGSRQELQALRSKLAKLFKNAAGGKVNQTNQLLVKELDRQLFTAKCSAAYQAANLTPDHLQKQFPNLARREALSTNDERKVFDHYRELRQKDPALTNTFQKNTAQGDAFHTQAIPKYKDIRCDIDSCAGSEGHYVHANYVRLSDAPDEVPDIASQGPTEKNIHHFAHMVNDTDSKLSVCLVSKKELDSKDTSPKKYTISLGPKDVGRTTDYDGVAVKLADQYFIDPDAEGNHNVRIDKLEINGKTHFRVYDTGWEDHTSGTPSRLAALSVLVEQLKQEPELSGSESSPMVVNCNAGVGRTGTFITLSKSTRSYLNSGTVNTDLDPALHKARETRNAFVQTAGQYNVLKALHQDLPAVLDPLINAAGLEIKNPPDQNDTTTGNDETYVNSEAIRKARK</sequence>
<dbReference type="PANTHER" id="PTHR19134:SF449">
    <property type="entry name" value="TYROSINE-PROTEIN PHOSPHATASE 1"/>
    <property type="match status" value="1"/>
</dbReference>
<accession>A0ABY6GUQ7</accession>
<feature type="region of interest" description="Disordered" evidence="1">
    <location>
        <begin position="1"/>
        <end position="187"/>
    </location>
</feature>
<proteinExistence type="predicted"/>
<organism evidence="4 5">
    <name type="scientific">Endozoicomonas euniceicola</name>
    <dbReference type="NCBI Taxonomy" id="1234143"/>
    <lineage>
        <taxon>Bacteria</taxon>
        <taxon>Pseudomonadati</taxon>
        <taxon>Pseudomonadota</taxon>
        <taxon>Gammaproteobacteria</taxon>
        <taxon>Oceanospirillales</taxon>
        <taxon>Endozoicomonadaceae</taxon>
        <taxon>Endozoicomonas</taxon>
    </lineage>
</organism>
<dbReference type="RefSeq" id="WP_262598797.1">
    <property type="nucleotide sequence ID" value="NZ_CP103300.1"/>
</dbReference>
<gene>
    <name evidence="4" type="ORF">NX720_00780</name>
</gene>
<protein>
    <recommendedName>
        <fullName evidence="6">Protein-tyrosine-phosphatase</fullName>
    </recommendedName>
</protein>
<dbReference type="InterPro" id="IPR029021">
    <property type="entry name" value="Prot-tyrosine_phosphatase-like"/>
</dbReference>
<dbReference type="PANTHER" id="PTHR19134">
    <property type="entry name" value="RECEPTOR-TYPE TYROSINE-PROTEIN PHOSPHATASE"/>
    <property type="match status" value="1"/>
</dbReference>
<dbReference type="PROSITE" id="PS50055">
    <property type="entry name" value="TYR_PHOSPHATASE_PTP"/>
    <property type="match status" value="1"/>
</dbReference>
<dbReference type="SUPFAM" id="SSF52799">
    <property type="entry name" value="(Phosphotyrosine protein) phosphatases II"/>
    <property type="match status" value="1"/>
</dbReference>
<evidence type="ECO:0000313" key="5">
    <source>
        <dbReference type="Proteomes" id="UP001163255"/>
    </source>
</evidence>
<feature type="domain" description="Tyrosine-protein phosphatase" evidence="2">
    <location>
        <begin position="350"/>
        <end position="594"/>
    </location>
</feature>
<dbReference type="PRINTS" id="PR00700">
    <property type="entry name" value="PRTYPHPHTASE"/>
</dbReference>
<feature type="domain" description="Tyrosine specific protein phosphatases" evidence="3">
    <location>
        <begin position="506"/>
        <end position="585"/>
    </location>
</feature>
<dbReference type="InterPro" id="IPR003595">
    <property type="entry name" value="Tyr_Pase_cat"/>
</dbReference>